<dbReference type="EMBL" id="RJMB01000012">
    <property type="protein sequence ID" value="RNL84189.1"/>
    <property type="molecule type" value="Genomic_DNA"/>
</dbReference>
<keyword evidence="3" id="KW-1185">Reference proteome</keyword>
<dbReference type="AlphaFoldDB" id="A0A3N0E8S2"/>
<evidence type="ECO:0000313" key="2">
    <source>
        <dbReference type="EMBL" id="RNL84189.1"/>
    </source>
</evidence>
<dbReference type="RefSeq" id="WP_123201682.1">
    <property type="nucleotide sequence ID" value="NZ_RJMB01000012.1"/>
</dbReference>
<evidence type="ECO:0000313" key="3">
    <source>
        <dbReference type="Proteomes" id="UP000269198"/>
    </source>
</evidence>
<gene>
    <name evidence="2" type="ORF">EFW17_13250</name>
</gene>
<accession>A0A3N0E8S2</accession>
<comment type="caution">
    <text evidence="2">The sequence shown here is derived from an EMBL/GenBank/DDBJ whole genome shotgun (WGS) entry which is preliminary data.</text>
</comment>
<dbReference type="Proteomes" id="UP000269198">
    <property type="component" value="Unassembled WGS sequence"/>
</dbReference>
<protein>
    <submittedName>
        <fullName evidence="2">Lantibiotic biosynthesis protein</fullName>
    </submittedName>
</protein>
<proteinExistence type="predicted"/>
<dbReference type="NCBIfam" id="TIGR03891">
    <property type="entry name" value="thiopep_ocin"/>
    <property type="match status" value="1"/>
</dbReference>
<reference evidence="2 3" key="1">
    <citation type="submission" date="2018-11" db="EMBL/GenBank/DDBJ databases">
        <title>The genome draft of YIM 96095.</title>
        <authorList>
            <person name="Tang S.-K."/>
            <person name="Chunyu W.-X."/>
            <person name="Feng Y.-Z."/>
        </authorList>
    </citation>
    <scope>NUCLEOTIDE SEQUENCE [LARGE SCALE GENOMIC DNA]</scope>
    <source>
        <strain evidence="2 3">YIM 96095</strain>
    </source>
</reference>
<name>A0A3N0E8S2_9ACTN</name>
<evidence type="ECO:0000259" key="1">
    <source>
        <dbReference type="Pfam" id="PF14028"/>
    </source>
</evidence>
<feature type="domain" description="Thiopeptide-type bacteriocin biosynthesis" evidence="1">
    <location>
        <begin position="6"/>
        <end position="316"/>
    </location>
</feature>
<sequence length="328" mass="35973">MGESGWIATHVYYHGDLDALLTGAVAPLVDELDRDRAIEDWFFVRYWEGGPHVRLRVRTSRNADPERVHHLVNERLRAWTAAHPAPDTNVGHEYARTAKRRAALENRTSYETGVRPNNAVEPRPYEREYAAYGSDEVLSAVERHFAESSWLALRILATGPSRDRRSQAALAMLVVALAVAEPDLRRLAALLPGGPGGESPVRAGEPELVLPAAVRERVAHLWDAGARTRGGETSADRGALAAWLVSVRGLCDRLARPEAATGLSVARPVSPLISAPPEDGTGRTVPLLLRCTHMMNNRLGLFDQEERHIAATAVRALADLARRRGGEE</sequence>
<dbReference type="Pfam" id="PF14028">
    <property type="entry name" value="Lant_dehydr_C"/>
    <property type="match status" value="1"/>
</dbReference>
<dbReference type="InterPro" id="IPR023809">
    <property type="entry name" value="Thiopep_bacteriocin_synth_dom"/>
</dbReference>
<organism evidence="2 3">
    <name type="scientific">Halostreptopolyspora alba</name>
    <dbReference type="NCBI Taxonomy" id="2487137"/>
    <lineage>
        <taxon>Bacteria</taxon>
        <taxon>Bacillati</taxon>
        <taxon>Actinomycetota</taxon>
        <taxon>Actinomycetes</taxon>
        <taxon>Streptosporangiales</taxon>
        <taxon>Nocardiopsidaceae</taxon>
        <taxon>Halostreptopolyspora</taxon>
    </lineage>
</organism>
<dbReference type="OrthoDB" id="3607295at2"/>